<dbReference type="AlphaFoldDB" id="A0A914YPQ3"/>
<dbReference type="Proteomes" id="UP000887577">
    <property type="component" value="Unplaced"/>
</dbReference>
<sequence>MLPLLIFAAFLLFIICQTSVARSISYYQSGNPLDLSDSYLSFNQQHQQQQYQQQQPQHHFQQQISEEESSESPERHQLEKRRLVVRVPFAQSPDSIQLHRLYKTLFDNNNTKQKKFMSLQALL</sequence>
<dbReference type="WBParaSite" id="PSU_v2.g2800.t1">
    <property type="protein sequence ID" value="PSU_v2.g2800.t1"/>
    <property type="gene ID" value="PSU_v2.g2800"/>
</dbReference>
<organism evidence="3 4">
    <name type="scientific">Panagrolaimus superbus</name>
    <dbReference type="NCBI Taxonomy" id="310955"/>
    <lineage>
        <taxon>Eukaryota</taxon>
        <taxon>Metazoa</taxon>
        <taxon>Ecdysozoa</taxon>
        <taxon>Nematoda</taxon>
        <taxon>Chromadorea</taxon>
        <taxon>Rhabditida</taxon>
        <taxon>Tylenchina</taxon>
        <taxon>Panagrolaimomorpha</taxon>
        <taxon>Panagrolaimoidea</taxon>
        <taxon>Panagrolaimidae</taxon>
        <taxon>Panagrolaimus</taxon>
    </lineage>
</organism>
<evidence type="ECO:0000256" key="2">
    <source>
        <dbReference type="SAM" id="SignalP"/>
    </source>
</evidence>
<evidence type="ECO:0000256" key="1">
    <source>
        <dbReference type="SAM" id="MobiDB-lite"/>
    </source>
</evidence>
<keyword evidence="2" id="KW-0732">Signal</keyword>
<accession>A0A914YPQ3</accession>
<feature type="signal peptide" evidence="2">
    <location>
        <begin position="1"/>
        <end position="21"/>
    </location>
</feature>
<feature type="compositionally biased region" description="Low complexity" evidence="1">
    <location>
        <begin position="45"/>
        <end position="63"/>
    </location>
</feature>
<evidence type="ECO:0000313" key="4">
    <source>
        <dbReference type="WBParaSite" id="PSU_v2.g2800.t1"/>
    </source>
</evidence>
<evidence type="ECO:0000313" key="3">
    <source>
        <dbReference type="Proteomes" id="UP000887577"/>
    </source>
</evidence>
<protein>
    <submittedName>
        <fullName evidence="4">Uncharacterized protein</fullName>
    </submittedName>
</protein>
<keyword evidence="3" id="KW-1185">Reference proteome</keyword>
<reference evidence="4" key="1">
    <citation type="submission" date="2022-11" db="UniProtKB">
        <authorList>
            <consortium name="WormBaseParasite"/>
        </authorList>
    </citation>
    <scope>IDENTIFICATION</scope>
</reference>
<feature type="chain" id="PRO_5036918764" evidence="2">
    <location>
        <begin position="22"/>
        <end position="123"/>
    </location>
</feature>
<feature type="region of interest" description="Disordered" evidence="1">
    <location>
        <begin position="45"/>
        <end position="79"/>
    </location>
</feature>
<proteinExistence type="predicted"/>
<name>A0A914YPQ3_9BILA</name>